<evidence type="ECO:0000256" key="1">
    <source>
        <dbReference type="SAM" id="MobiDB-lite"/>
    </source>
</evidence>
<comment type="caution">
    <text evidence="2">The sequence shown here is derived from an EMBL/GenBank/DDBJ whole genome shotgun (WGS) entry which is preliminary data.</text>
</comment>
<feature type="compositionally biased region" description="Basic and acidic residues" evidence="1">
    <location>
        <begin position="253"/>
        <end position="264"/>
    </location>
</feature>
<feature type="compositionally biased region" description="Acidic residues" evidence="1">
    <location>
        <begin position="227"/>
        <end position="241"/>
    </location>
</feature>
<feature type="region of interest" description="Disordered" evidence="1">
    <location>
        <begin position="111"/>
        <end position="300"/>
    </location>
</feature>
<gene>
    <name evidence="2" type="ORF">LTR16_004267</name>
</gene>
<accession>A0ABR0M670</accession>
<name>A0ABR0M670_9PEZI</name>
<feature type="region of interest" description="Disordered" evidence="1">
    <location>
        <begin position="25"/>
        <end position="55"/>
    </location>
</feature>
<reference evidence="2 3" key="1">
    <citation type="submission" date="2023-08" db="EMBL/GenBank/DDBJ databases">
        <title>Black Yeasts Isolated from many extreme environments.</title>
        <authorList>
            <person name="Coleine C."/>
            <person name="Stajich J.E."/>
            <person name="Selbmann L."/>
        </authorList>
    </citation>
    <scope>NUCLEOTIDE SEQUENCE [LARGE SCALE GENOMIC DNA]</scope>
    <source>
        <strain evidence="2 3">CCFEE 536</strain>
    </source>
</reference>
<dbReference type="EMBL" id="JAVRRA010000545">
    <property type="protein sequence ID" value="KAK5286180.1"/>
    <property type="molecule type" value="Genomic_DNA"/>
</dbReference>
<sequence>MGSMQKGLLEELAFRIDQQQDRLRKWKKMQSDLSSSAGPASNGHDNEPPPQQNIKDVELNFDAHQELRLGSFGYSTHETLPVWPQDNREEIPPAVKKYRALLLKMREDLSDVARSRRRSGMGFERKKTSSSPTGSPKSDHKTKSWHTSSTVREGSVPLPSHPTEQTPRRDPDSPAILLDEPLRPSEPSKPLSSVRTSSGSAAASTSSLIRQSSSPPTPDRLKTADLASEDNTADYSPEEEERLFGTGSSSPHAEAHDLDRHQPVEPRFASPALLSSTSEGGHSLTNHARHQQQQHYPINQFATPRTRPSILEEADADAEAAAAAETSTDSTPKESLFDDEAAYASVFKSRPKVKLSPLVSPVRWDGDGD</sequence>
<organism evidence="2 3">
    <name type="scientific">Cryomyces antarcticus</name>
    <dbReference type="NCBI Taxonomy" id="329879"/>
    <lineage>
        <taxon>Eukaryota</taxon>
        <taxon>Fungi</taxon>
        <taxon>Dikarya</taxon>
        <taxon>Ascomycota</taxon>
        <taxon>Pezizomycotina</taxon>
        <taxon>Dothideomycetes</taxon>
        <taxon>Dothideomycetes incertae sedis</taxon>
        <taxon>Cryomyces</taxon>
    </lineage>
</organism>
<feature type="compositionally biased region" description="Polar residues" evidence="1">
    <location>
        <begin position="273"/>
        <end position="286"/>
    </location>
</feature>
<keyword evidence="3" id="KW-1185">Reference proteome</keyword>
<proteinExistence type="predicted"/>
<dbReference type="Proteomes" id="UP001357485">
    <property type="component" value="Unassembled WGS sequence"/>
</dbReference>
<evidence type="ECO:0000313" key="2">
    <source>
        <dbReference type="EMBL" id="KAK5286180.1"/>
    </source>
</evidence>
<feature type="region of interest" description="Disordered" evidence="1">
    <location>
        <begin position="314"/>
        <end position="336"/>
    </location>
</feature>
<evidence type="ECO:0000313" key="3">
    <source>
        <dbReference type="Proteomes" id="UP001357485"/>
    </source>
</evidence>
<feature type="compositionally biased region" description="Low complexity" evidence="1">
    <location>
        <begin position="192"/>
        <end position="207"/>
    </location>
</feature>
<protein>
    <submittedName>
        <fullName evidence="2">Uncharacterized protein</fullName>
    </submittedName>
</protein>